<organism evidence="3 4">
    <name type="scientific">Jeongeupia naejangsanensis</name>
    <dbReference type="NCBI Taxonomy" id="613195"/>
    <lineage>
        <taxon>Bacteria</taxon>
        <taxon>Pseudomonadati</taxon>
        <taxon>Pseudomonadota</taxon>
        <taxon>Betaproteobacteria</taxon>
        <taxon>Neisseriales</taxon>
        <taxon>Chitinibacteraceae</taxon>
        <taxon>Jeongeupia</taxon>
    </lineage>
</organism>
<comment type="caution">
    <text evidence="3">The sequence shown here is derived from an EMBL/GenBank/DDBJ whole genome shotgun (WGS) entry which is preliminary data.</text>
</comment>
<evidence type="ECO:0000313" key="3">
    <source>
        <dbReference type="EMBL" id="MBM3116228.1"/>
    </source>
</evidence>
<proteinExistence type="predicted"/>
<feature type="chain" id="PRO_5046936140" evidence="2">
    <location>
        <begin position="26"/>
        <end position="171"/>
    </location>
</feature>
<evidence type="ECO:0000256" key="2">
    <source>
        <dbReference type="SAM" id="SignalP"/>
    </source>
</evidence>
<dbReference type="Proteomes" id="UP000809431">
    <property type="component" value="Unassembled WGS sequence"/>
</dbReference>
<name>A0ABS2BMD4_9NEIS</name>
<dbReference type="RefSeq" id="WP_203538401.1">
    <property type="nucleotide sequence ID" value="NZ_JAESND010000004.1"/>
</dbReference>
<evidence type="ECO:0000313" key="4">
    <source>
        <dbReference type="Proteomes" id="UP000809431"/>
    </source>
</evidence>
<evidence type="ECO:0000256" key="1">
    <source>
        <dbReference type="SAM" id="MobiDB-lite"/>
    </source>
</evidence>
<keyword evidence="4" id="KW-1185">Reference proteome</keyword>
<dbReference type="EMBL" id="JAESND010000004">
    <property type="protein sequence ID" value="MBM3116228.1"/>
    <property type="molecule type" value="Genomic_DNA"/>
</dbReference>
<feature type="region of interest" description="Disordered" evidence="1">
    <location>
        <begin position="149"/>
        <end position="171"/>
    </location>
</feature>
<dbReference type="InterPro" id="IPR012899">
    <property type="entry name" value="LTXXQ"/>
</dbReference>
<feature type="compositionally biased region" description="Low complexity" evidence="1">
    <location>
        <begin position="161"/>
        <end position="171"/>
    </location>
</feature>
<feature type="signal peptide" evidence="2">
    <location>
        <begin position="1"/>
        <end position="25"/>
    </location>
</feature>
<protein>
    <submittedName>
        <fullName evidence="3">Spy/CpxP family protein refolding chaperone</fullName>
    </submittedName>
</protein>
<accession>A0ABS2BMD4</accession>
<keyword evidence="2" id="KW-0732">Signal</keyword>
<sequence>MKRNRQIISSLVAALLLGTAASSMAAPTASAPDAAHGWGHHQRLSPEQWQQMTDARLAKMAEKLKITPAQHGAWDAYARTFRDTFTQPPARQKQDGVAAAEQLRQRAAMMQEHAKRTLQLADATETLAKSLTPEQNKTLDATVGRFGPGMHHKGMHGQRGARPAAPADAAK</sequence>
<reference evidence="3 4" key="1">
    <citation type="submission" date="2021-01" db="EMBL/GenBank/DDBJ databases">
        <title>Draft Genome Sequence and Polyhydroxyalkanoate Biosynthetic Potential of Jeongeupia naejangsanensis Type Strain DSM 24253.</title>
        <authorList>
            <person name="Turrini P."/>
            <person name="Artuso I."/>
            <person name="Lugli G.A."/>
            <person name="Frangipani E."/>
            <person name="Ventura M."/>
            <person name="Visca P."/>
        </authorList>
    </citation>
    <scope>NUCLEOTIDE SEQUENCE [LARGE SCALE GENOMIC DNA]</scope>
    <source>
        <strain evidence="3 4">DSM 24253</strain>
    </source>
</reference>
<gene>
    <name evidence="3" type="ORF">JMJ54_10325</name>
</gene>
<dbReference type="Pfam" id="PF07813">
    <property type="entry name" value="LTXXQ"/>
    <property type="match status" value="1"/>
</dbReference>